<dbReference type="OrthoDB" id="1391397at2"/>
<dbReference type="NCBIfam" id="TIGR04131">
    <property type="entry name" value="Bac_Flav_CTERM"/>
    <property type="match status" value="1"/>
</dbReference>
<dbReference type="Pfam" id="PF13585">
    <property type="entry name" value="CHU_C"/>
    <property type="match status" value="1"/>
</dbReference>
<proteinExistence type="predicted"/>
<dbReference type="SUPFAM" id="SSF49373">
    <property type="entry name" value="Invasin/intimin cell-adhesion fragments"/>
    <property type="match status" value="1"/>
</dbReference>
<sequence length="418" mass="43900">GIINTINALPTITGTLSVCAGATTTLTGSATADATTPWTSASTGVATVNNSGVVTGVSAGTSLITYKNSNGCTTTSTVTVNVLPIATLSSNDVDNSFCSGTSVTFTAGGGTNYNFRVNGSSVQNGASTTYTTTSLTNGQVVDVIVTNAFGCTATSIGITNKVNALPISPILVIIKQPTCSVATGSFTITNYDATYTYAINPSVGASISGNVVTAPSGNYTVTATLGSCTIGSKQTINPIPPQIQFQINGDCKDKDYVLTATPLSNSYDPNNVDFEWKDNSGTTVGANSNVLNVSNLISSTSEKEIFPLNFTLRITSTATGCETIKNVKVETITCNIQKGISPDGNGSNDNFDLKLMDVKKLEIFDRYGIKVYNQSNYTDQWKGQSDKGEDLPSATYYYVIELNKGETKTGWIYLIREK</sequence>
<organism evidence="1 2">
    <name type="scientific">Flavobacterium urumqiense</name>
    <dbReference type="NCBI Taxonomy" id="935224"/>
    <lineage>
        <taxon>Bacteria</taxon>
        <taxon>Pseudomonadati</taxon>
        <taxon>Bacteroidota</taxon>
        <taxon>Flavobacteriia</taxon>
        <taxon>Flavobacteriales</taxon>
        <taxon>Flavobacteriaceae</taxon>
        <taxon>Flavobacterium</taxon>
    </lineage>
</organism>
<dbReference type="EMBL" id="FNVP01000007">
    <property type="protein sequence ID" value="SEG21853.1"/>
    <property type="molecule type" value="Genomic_DNA"/>
</dbReference>
<dbReference type="InterPro" id="IPR008964">
    <property type="entry name" value="Invasin/intimin_cell_adhesion"/>
</dbReference>
<evidence type="ECO:0000313" key="2">
    <source>
        <dbReference type="Proteomes" id="UP000236737"/>
    </source>
</evidence>
<keyword evidence="2" id="KW-1185">Reference proteome</keyword>
<accession>A0A1H5YCR5</accession>
<feature type="non-terminal residue" evidence="1">
    <location>
        <position position="1"/>
    </location>
</feature>
<reference evidence="2" key="1">
    <citation type="submission" date="2016-10" db="EMBL/GenBank/DDBJ databases">
        <authorList>
            <person name="Varghese N."/>
            <person name="Submissions S."/>
        </authorList>
    </citation>
    <scope>NUCLEOTIDE SEQUENCE [LARGE SCALE GENOMIC DNA]</scope>
    <source>
        <strain evidence="2">CGMCC 1.9230</strain>
    </source>
</reference>
<name>A0A1H5YCR5_9FLAO</name>
<protein>
    <submittedName>
        <fullName evidence="1">Gliding motility-associated C-terminal domain-containing protein</fullName>
    </submittedName>
</protein>
<gene>
    <name evidence="1" type="ORF">SAMN04488130_107195</name>
</gene>
<dbReference type="InterPro" id="IPR026341">
    <property type="entry name" value="T9SS_type_B"/>
</dbReference>
<dbReference type="Proteomes" id="UP000236737">
    <property type="component" value="Unassembled WGS sequence"/>
</dbReference>
<dbReference type="RefSeq" id="WP_146059534.1">
    <property type="nucleotide sequence ID" value="NZ_FNVP01000007.1"/>
</dbReference>
<dbReference type="AlphaFoldDB" id="A0A1H5YCR5"/>
<dbReference type="Gene3D" id="2.60.40.1080">
    <property type="match status" value="1"/>
</dbReference>
<evidence type="ECO:0000313" key="1">
    <source>
        <dbReference type="EMBL" id="SEG21853.1"/>
    </source>
</evidence>